<gene>
    <name evidence="1" type="ORF">VP01_428g2</name>
</gene>
<protein>
    <submittedName>
        <fullName evidence="1">Putative signal peptide protein</fullName>
    </submittedName>
</protein>
<evidence type="ECO:0000313" key="2">
    <source>
        <dbReference type="Proteomes" id="UP000037035"/>
    </source>
</evidence>
<proteinExistence type="predicted"/>
<organism evidence="1 2">
    <name type="scientific">Puccinia sorghi</name>
    <dbReference type="NCBI Taxonomy" id="27349"/>
    <lineage>
        <taxon>Eukaryota</taxon>
        <taxon>Fungi</taxon>
        <taxon>Dikarya</taxon>
        <taxon>Basidiomycota</taxon>
        <taxon>Pucciniomycotina</taxon>
        <taxon>Pucciniomycetes</taxon>
        <taxon>Pucciniales</taxon>
        <taxon>Pucciniaceae</taxon>
        <taxon>Puccinia</taxon>
    </lineage>
</organism>
<dbReference type="AlphaFoldDB" id="A0A0L6UQ73"/>
<dbReference type="Proteomes" id="UP000037035">
    <property type="component" value="Unassembled WGS sequence"/>
</dbReference>
<name>A0A0L6UQ73_9BASI</name>
<reference evidence="1 2" key="1">
    <citation type="submission" date="2015-08" db="EMBL/GenBank/DDBJ databases">
        <title>Next Generation Sequencing and Analysis of the Genome of Puccinia sorghi L Schw, the Causal Agent of Maize Common Rust.</title>
        <authorList>
            <person name="Rochi L."/>
            <person name="Burguener G."/>
            <person name="Darino M."/>
            <person name="Turjanski A."/>
            <person name="Kreff E."/>
            <person name="Dieguez M.J."/>
            <person name="Sacco F."/>
        </authorList>
    </citation>
    <scope>NUCLEOTIDE SEQUENCE [LARGE SCALE GENOMIC DNA]</scope>
    <source>
        <strain evidence="1 2">RO10H11247</strain>
    </source>
</reference>
<dbReference type="VEuPathDB" id="FungiDB:VP01_428g2"/>
<keyword evidence="2" id="KW-1185">Reference proteome</keyword>
<sequence>MAICTHCLTFWGGGVMLKAYQTLYQDKKSPWL</sequence>
<evidence type="ECO:0000313" key="1">
    <source>
        <dbReference type="EMBL" id="KNZ50686.1"/>
    </source>
</evidence>
<accession>A0A0L6UQ73</accession>
<dbReference type="EMBL" id="LAVV01009379">
    <property type="protein sequence ID" value="KNZ50686.1"/>
    <property type="molecule type" value="Genomic_DNA"/>
</dbReference>
<comment type="caution">
    <text evidence="1">The sequence shown here is derived from an EMBL/GenBank/DDBJ whole genome shotgun (WGS) entry which is preliminary data.</text>
</comment>